<evidence type="ECO:0000313" key="1">
    <source>
        <dbReference type="EMBL" id="JAH83872.1"/>
    </source>
</evidence>
<protein>
    <submittedName>
        <fullName evidence="1">Uncharacterized protein</fullName>
    </submittedName>
</protein>
<name>A0A0E9W0I7_ANGAN</name>
<reference evidence="1" key="1">
    <citation type="submission" date="2014-11" db="EMBL/GenBank/DDBJ databases">
        <authorList>
            <person name="Amaro Gonzalez C."/>
        </authorList>
    </citation>
    <scope>NUCLEOTIDE SEQUENCE</scope>
</reference>
<dbReference type="AlphaFoldDB" id="A0A0E9W0I7"/>
<reference evidence="1" key="2">
    <citation type="journal article" date="2015" name="Fish Shellfish Immunol.">
        <title>Early steps in the European eel (Anguilla anguilla)-Vibrio vulnificus interaction in the gills: Role of the RtxA13 toxin.</title>
        <authorList>
            <person name="Callol A."/>
            <person name="Pajuelo D."/>
            <person name="Ebbesson L."/>
            <person name="Teles M."/>
            <person name="MacKenzie S."/>
            <person name="Amaro C."/>
        </authorList>
    </citation>
    <scope>NUCLEOTIDE SEQUENCE</scope>
</reference>
<sequence>MVLLYAKIEISLATGLSKMVSVDLSCLSVHGVDCWPRLLNENPDRVDAGSPAGLTEAQPCCFSKYNCLRSDLFNQVRPTENSGFLCSE</sequence>
<organism evidence="1">
    <name type="scientific">Anguilla anguilla</name>
    <name type="common">European freshwater eel</name>
    <name type="synonym">Muraena anguilla</name>
    <dbReference type="NCBI Taxonomy" id="7936"/>
    <lineage>
        <taxon>Eukaryota</taxon>
        <taxon>Metazoa</taxon>
        <taxon>Chordata</taxon>
        <taxon>Craniata</taxon>
        <taxon>Vertebrata</taxon>
        <taxon>Euteleostomi</taxon>
        <taxon>Actinopterygii</taxon>
        <taxon>Neopterygii</taxon>
        <taxon>Teleostei</taxon>
        <taxon>Anguilliformes</taxon>
        <taxon>Anguillidae</taxon>
        <taxon>Anguilla</taxon>
    </lineage>
</organism>
<accession>A0A0E9W0I7</accession>
<proteinExistence type="predicted"/>
<dbReference type="EMBL" id="GBXM01024705">
    <property type="protein sequence ID" value="JAH83872.1"/>
    <property type="molecule type" value="Transcribed_RNA"/>
</dbReference>